<dbReference type="EMBL" id="RSDW01000001">
    <property type="protein sequence ID" value="RSL17902.1"/>
    <property type="molecule type" value="Genomic_DNA"/>
</dbReference>
<evidence type="ECO:0000313" key="6">
    <source>
        <dbReference type="Proteomes" id="UP000269669"/>
    </source>
</evidence>
<dbReference type="GO" id="GO:0006797">
    <property type="term" value="P:polyphosphate metabolic process"/>
    <property type="evidence" value="ECO:0007669"/>
    <property type="project" value="InterPro"/>
</dbReference>
<reference evidence="5 6" key="1">
    <citation type="submission" date="2018-12" db="EMBL/GenBank/DDBJ databases">
        <title>Sequencing of bacterial isolates from soil warming experiment in Harvard Forest, Massachusetts, USA.</title>
        <authorList>
            <person name="Deangelis K."/>
        </authorList>
    </citation>
    <scope>NUCLEOTIDE SEQUENCE [LARGE SCALE GENOMIC DNA]</scope>
    <source>
        <strain evidence="5 6">EB153</strain>
    </source>
</reference>
<keyword evidence="2 5" id="KW-0808">Transferase</keyword>
<gene>
    <name evidence="5" type="ORF">EDE15_3453</name>
</gene>
<dbReference type="AlphaFoldDB" id="A0A3R9PBC9"/>
<protein>
    <submittedName>
        <fullName evidence="5">PPK2 family polyphosphate:nucleotide phosphotransferase</fullName>
    </submittedName>
</protein>
<dbReference type="Pfam" id="PF03976">
    <property type="entry name" value="PPK2"/>
    <property type="match status" value="1"/>
</dbReference>
<evidence type="ECO:0000256" key="1">
    <source>
        <dbReference type="ARBA" id="ARBA00009924"/>
    </source>
</evidence>
<dbReference type="OrthoDB" id="9775224at2"/>
<accession>A0A3R9PBC9</accession>
<feature type="domain" description="Polyphosphate kinase-2-related" evidence="4">
    <location>
        <begin position="36"/>
        <end position="252"/>
    </location>
</feature>
<dbReference type="InterPro" id="IPR027417">
    <property type="entry name" value="P-loop_NTPase"/>
</dbReference>
<organism evidence="5 6">
    <name type="scientific">Edaphobacter aggregans</name>
    <dbReference type="NCBI Taxonomy" id="570835"/>
    <lineage>
        <taxon>Bacteria</taxon>
        <taxon>Pseudomonadati</taxon>
        <taxon>Acidobacteriota</taxon>
        <taxon>Terriglobia</taxon>
        <taxon>Terriglobales</taxon>
        <taxon>Acidobacteriaceae</taxon>
        <taxon>Edaphobacter</taxon>
    </lineage>
</organism>
<dbReference type="SUPFAM" id="SSF52540">
    <property type="entry name" value="P-loop containing nucleoside triphosphate hydrolases"/>
    <property type="match status" value="1"/>
</dbReference>
<dbReference type="PANTHER" id="PTHR34383">
    <property type="entry name" value="POLYPHOSPHATE:AMP PHOSPHOTRANSFERASE-RELATED"/>
    <property type="match status" value="1"/>
</dbReference>
<keyword evidence="3" id="KW-0418">Kinase</keyword>
<dbReference type="Proteomes" id="UP000269669">
    <property type="component" value="Unassembled WGS sequence"/>
</dbReference>
<evidence type="ECO:0000259" key="4">
    <source>
        <dbReference type="Pfam" id="PF03976"/>
    </source>
</evidence>
<dbReference type="InterPro" id="IPR022300">
    <property type="entry name" value="PPK2-rel_1"/>
</dbReference>
<dbReference type="Gene3D" id="3.40.50.300">
    <property type="entry name" value="P-loop containing nucleotide triphosphate hydrolases"/>
    <property type="match status" value="1"/>
</dbReference>
<evidence type="ECO:0000256" key="2">
    <source>
        <dbReference type="ARBA" id="ARBA00022679"/>
    </source>
</evidence>
<dbReference type="RefSeq" id="WP_125486327.1">
    <property type="nucleotide sequence ID" value="NZ_RSDW01000001.1"/>
</dbReference>
<evidence type="ECO:0000313" key="5">
    <source>
        <dbReference type="EMBL" id="RSL17902.1"/>
    </source>
</evidence>
<dbReference type="PANTHER" id="PTHR34383:SF3">
    <property type="entry name" value="POLYPHOSPHATE:AMP PHOSPHOTRANSFERASE"/>
    <property type="match status" value="1"/>
</dbReference>
<dbReference type="NCBIfam" id="TIGR03709">
    <property type="entry name" value="PPK2_rel_1"/>
    <property type="match status" value="1"/>
</dbReference>
<dbReference type="InterPro" id="IPR016898">
    <property type="entry name" value="Polyphosphate_phosphotransfera"/>
</dbReference>
<dbReference type="PIRSF" id="PIRSF028756">
    <property type="entry name" value="PPK2_prd"/>
    <property type="match status" value="1"/>
</dbReference>
<comment type="similarity">
    <text evidence="1">Belongs to the polyphosphate kinase 2 (PPK2) family. Class I subfamily.</text>
</comment>
<dbReference type="GO" id="GO:0008976">
    <property type="term" value="F:polyphosphate kinase activity"/>
    <property type="evidence" value="ECO:0007669"/>
    <property type="project" value="InterPro"/>
</dbReference>
<keyword evidence="6" id="KW-1185">Reference proteome</keyword>
<evidence type="ECO:0000256" key="3">
    <source>
        <dbReference type="ARBA" id="ARBA00022777"/>
    </source>
</evidence>
<sequence length="268" mass="30875">MKLKSPYLIKPHAAVKLSRLSTDETGGFETDTAAAAVLTKHREQLANLQEVFYASQKKALLIVLQGMDTAGKDGTIRHIFSGINPQGCDVAPFKVPTPIEARHDFLWRVHAQVPPRGMIQIFNRSHYEDVLAPRVHKLISPKTVRRRLEDINEFEAMLVDNDVIILKFFLHISQKEQTARLQSRIDDPDKHWKLAEGDFKEREFWPQYEEAYNDLIPATSKKHAPWFIIPSDRKWYRNVAISQILVDAMKSLKLEYPPPTMDPTKIKL</sequence>
<proteinExistence type="inferred from homology"/>
<name>A0A3R9PBC9_9BACT</name>
<dbReference type="InterPro" id="IPR022488">
    <property type="entry name" value="PPK2-related"/>
</dbReference>
<comment type="caution">
    <text evidence="5">The sequence shown here is derived from an EMBL/GenBank/DDBJ whole genome shotgun (WGS) entry which is preliminary data.</text>
</comment>